<organism evidence="10 11">
    <name type="scientific">Hemibagrus guttatus</name>
    <dbReference type="NCBI Taxonomy" id="175788"/>
    <lineage>
        <taxon>Eukaryota</taxon>
        <taxon>Metazoa</taxon>
        <taxon>Chordata</taxon>
        <taxon>Craniata</taxon>
        <taxon>Vertebrata</taxon>
        <taxon>Euteleostomi</taxon>
        <taxon>Actinopterygii</taxon>
        <taxon>Neopterygii</taxon>
        <taxon>Teleostei</taxon>
        <taxon>Ostariophysi</taxon>
        <taxon>Siluriformes</taxon>
        <taxon>Bagridae</taxon>
        <taxon>Hemibagrus</taxon>
    </lineage>
</organism>
<dbReference type="Gene3D" id="3.10.10.10">
    <property type="entry name" value="HIV Type 1 Reverse Transcriptase, subunit A, domain 1"/>
    <property type="match status" value="1"/>
</dbReference>
<reference evidence="10" key="1">
    <citation type="submission" date="2023-06" db="EMBL/GenBank/DDBJ databases">
        <title>Male Hemibagrus guttatus genome.</title>
        <authorList>
            <person name="Bian C."/>
        </authorList>
    </citation>
    <scope>NUCLEOTIDE SEQUENCE</scope>
    <source>
        <strain evidence="10">Male_cb2023</strain>
        <tissue evidence="10">Muscle</tissue>
    </source>
</reference>
<dbReference type="GO" id="GO:0003964">
    <property type="term" value="F:RNA-directed DNA polymerase activity"/>
    <property type="evidence" value="ECO:0007669"/>
    <property type="project" value="UniProtKB-KW"/>
</dbReference>
<dbReference type="Pfam" id="PF00078">
    <property type="entry name" value="RVT_1"/>
    <property type="match status" value="1"/>
</dbReference>
<comment type="similarity">
    <text evidence="1">Belongs to the beta type-B retroviral polymerase family. HERV class-II K(HML-2) pol subfamily.</text>
</comment>
<gene>
    <name evidence="10" type="ORF">QTP70_027799</name>
</gene>
<evidence type="ECO:0000313" key="10">
    <source>
        <dbReference type="EMBL" id="KAK3510964.1"/>
    </source>
</evidence>
<keyword evidence="8" id="KW-0695">RNA-directed DNA polymerase</keyword>
<dbReference type="InterPro" id="IPR050951">
    <property type="entry name" value="Retrovirus_Pol_polyprotein"/>
</dbReference>
<evidence type="ECO:0000256" key="6">
    <source>
        <dbReference type="ARBA" id="ARBA00022759"/>
    </source>
</evidence>
<keyword evidence="11" id="KW-1185">Reference proteome</keyword>
<dbReference type="InterPro" id="IPR043502">
    <property type="entry name" value="DNA/RNA_pol_sf"/>
</dbReference>
<feature type="domain" description="Reverse transcriptase" evidence="9">
    <location>
        <begin position="113"/>
        <end position="292"/>
    </location>
</feature>
<evidence type="ECO:0000256" key="7">
    <source>
        <dbReference type="ARBA" id="ARBA00022801"/>
    </source>
</evidence>
<evidence type="ECO:0000256" key="2">
    <source>
        <dbReference type="ARBA" id="ARBA00012180"/>
    </source>
</evidence>
<keyword evidence="5" id="KW-0540">Nuclease</keyword>
<dbReference type="Gene3D" id="3.30.70.270">
    <property type="match status" value="2"/>
</dbReference>
<dbReference type="AlphaFoldDB" id="A0AAE0PZR3"/>
<keyword evidence="6" id="KW-0255">Endonuclease</keyword>
<evidence type="ECO:0000313" key="11">
    <source>
        <dbReference type="Proteomes" id="UP001274896"/>
    </source>
</evidence>
<dbReference type="SUPFAM" id="SSF56672">
    <property type="entry name" value="DNA/RNA polymerases"/>
    <property type="match status" value="1"/>
</dbReference>
<dbReference type="FunFam" id="3.30.70.270:FF:000020">
    <property type="entry name" value="Transposon Tf2-6 polyprotein-like Protein"/>
    <property type="match status" value="1"/>
</dbReference>
<dbReference type="InterPro" id="IPR041373">
    <property type="entry name" value="RT_RNaseH"/>
</dbReference>
<dbReference type="PANTHER" id="PTHR37984:SF5">
    <property type="entry name" value="PROTEIN NYNRIN-LIKE"/>
    <property type="match status" value="1"/>
</dbReference>
<keyword evidence="4" id="KW-0548">Nucleotidyltransferase</keyword>
<keyword evidence="7" id="KW-0378">Hydrolase</keyword>
<dbReference type="EC" id="3.1.26.4" evidence="2"/>
<evidence type="ECO:0000256" key="3">
    <source>
        <dbReference type="ARBA" id="ARBA00022679"/>
    </source>
</evidence>
<name>A0AAE0PZR3_9TELE</name>
<comment type="caution">
    <text evidence="10">The sequence shown here is derived from an EMBL/GenBank/DDBJ whole genome shotgun (WGS) entry which is preliminary data.</text>
</comment>
<evidence type="ECO:0000256" key="8">
    <source>
        <dbReference type="ARBA" id="ARBA00022918"/>
    </source>
</evidence>
<feature type="non-terminal residue" evidence="10">
    <location>
        <position position="539"/>
    </location>
</feature>
<evidence type="ECO:0000256" key="5">
    <source>
        <dbReference type="ARBA" id="ARBA00022722"/>
    </source>
</evidence>
<dbReference type="Proteomes" id="UP001274896">
    <property type="component" value="Unassembled WGS sequence"/>
</dbReference>
<proteinExistence type="inferred from homology"/>
<dbReference type="InterPro" id="IPR000477">
    <property type="entry name" value="RT_dom"/>
</dbReference>
<protein>
    <recommendedName>
        <fullName evidence="2">ribonuclease H</fullName>
        <ecNumber evidence="2">3.1.26.4</ecNumber>
    </recommendedName>
</protein>
<dbReference type="PROSITE" id="PS50878">
    <property type="entry name" value="RT_POL"/>
    <property type="match status" value="1"/>
</dbReference>
<dbReference type="EMBL" id="JAUCMX010000025">
    <property type="protein sequence ID" value="KAK3510964.1"/>
    <property type="molecule type" value="Genomic_DNA"/>
</dbReference>
<accession>A0AAE0PZR3</accession>
<evidence type="ECO:0000259" key="9">
    <source>
        <dbReference type="PROSITE" id="PS50878"/>
    </source>
</evidence>
<evidence type="ECO:0000256" key="1">
    <source>
        <dbReference type="ARBA" id="ARBA00010879"/>
    </source>
</evidence>
<dbReference type="GO" id="GO:0004523">
    <property type="term" value="F:RNA-DNA hybrid ribonuclease activity"/>
    <property type="evidence" value="ECO:0007669"/>
    <property type="project" value="UniProtKB-EC"/>
</dbReference>
<sequence length="539" mass="62324">PIGEGYLKHQTALLEFQVGLFHYEQLAFYVTSLPANPVILGFPWLRRHDPHISWWSGELVRWSTTCLRGCLRDPVSRPCRTSCVERALEAAGGHLPRQYMDFQIQGHGGVYRDVTGSRPHLAIHVPSRVILWGKKDGGFRPCIDYRDLNAVTVRYPYPLPLVSAALEQLRGVRVFTKLDLRSAYNLVRIREGDEWKTTFHTTHGHYEYCVMPFGLTNAPAVFQALINEVFRDLLGRGVIAYIDDILVYSTSMEEHVRQVREVLARLQQHHLYIKLEKCEFYRPMVTFLGYLISHQGVEMDMVKVRTVTEWHAPSTVQELQRFLGFANFYRQFIQNYSSVAGPLTPLLRGKPKKLSWTDQARTAFLQLKERFTTAPILWHPDPTAALEEWHHWLEGACHLFQVLTDHRNLAYLRGAKRLNPRQSRWAIFFIRFVFTVTYRPGSKNGKADALSRQFKTANDPGKPKLILPATAILASVHWDLMEEIRRAHTDEPPPAGCPPDRTFVPQLFRQQVMWWVHKAPSSGHPGIHRLTQLTSHRFW</sequence>
<keyword evidence="3" id="KW-0808">Transferase</keyword>
<dbReference type="InterPro" id="IPR043128">
    <property type="entry name" value="Rev_trsase/Diguanyl_cyclase"/>
</dbReference>
<dbReference type="PANTHER" id="PTHR37984">
    <property type="entry name" value="PROTEIN CBG26694"/>
    <property type="match status" value="1"/>
</dbReference>
<evidence type="ECO:0000256" key="4">
    <source>
        <dbReference type="ARBA" id="ARBA00022695"/>
    </source>
</evidence>
<dbReference type="Pfam" id="PF17917">
    <property type="entry name" value="RT_RNaseH"/>
    <property type="match status" value="1"/>
</dbReference>
<dbReference type="CDD" id="cd01647">
    <property type="entry name" value="RT_LTR"/>
    <property type="match status" value="1"/>
</dbReference>